<evidence type="ECO:0000313" key="2">
    <source>
        <dbReference type="EnsemblMetazoa" id="ISCW000696-PA"/>
    </source>
</evidence>
<dbReference type="STRING" id="6945.B7P393"/>
<evidence type="ECO:0000313" key="1">
    <source>
        <dbReference type="EMBL" id="EEC01065.1"/>
    </source>
</evidence>
<dbReference type="EnsemblMetazoa" id="ISCW000696-RA">
    <property type="protein sequence ID" value="ISCW000696-PA"/>
    <property type="gene ID" value="ISCW000696"/>
</dbReference>
<organism>
    <name type="scientific">Ixodes scapularis</name>
    <name type="common">Black-legged tick</name>
    <name type="synonym">Deer tick</name>
    <dbReference type="NCBI Taxonomy" id="6945"/>
    <lineage>
        <taxon>Eukaryota</taxon>
        <taxon>Metazoa</taxon>
        <taxon>Ecdysozoa</taxon>
        <taxon>Arthropoda</taxon>
        <taxon>Chelicerata</taxon>
        <taxon>Arachnida</taxon>
        <taxon>Acari</taxon>
        <taxon>Parasitiformes</taxon>
        <taxon>Ixodida</taxon>
        <taxon>Ixodoidea</taxon>
        <taxon>Ixodidae</taxon>
        <taxon>Ixodinae</taxon>
        <taxon>Ixodes</taxon>
    </lineage>
</organism>
<dbReference type="Gene3D" id="2.130.10.10">
    <property type="entry name" value="YVTN repeat-like/Quinoprotein amine dehydrogenase"/>
    <property type="match status" value="1"/>
</dbReference>
<reference evidence="2" key="2">
    <citation type="submission" date="2020-05" db="UniProtKB">
        <authorList>
            <consortium name="EnsemblMetazoa"/>
        </authorList>
    </citation>
    <scope>IDENTIFICATION</scope>
    <source>
        <strain evidence="2">wikel</strain>
    </source>
</reference>
<dbReference type="InterPro" id="IPR015943">
    <property type="entry name" value="WD40/YVTN_repeat-like_dom_sf"/>
</dbReference>
<dbReference type="VEuPathDB" id="VectorBase:ISCW000696"/>
<keyword evidence="4" id="KW-1267">Proteomics identification</keyword>
<dbReference type="HOGENOM" id="CLU_1043092_0_0_1"/>
<name>B7P393_IXOSC</name>
<gene>
    <name evidence="1" type="ORF">IscW_ISCW000696</name>
</gene>
<dbReference type="AlphaFoldDB" id="B7P393"/>
<dbReference type="EMBL" id="ABJB010046585">
    <property type="status" value="NOT_ANNOTATED_CDS"/>
    <property type="molecule type" value="Genomic_DNA"/>
</dbReference>
<dbReference type="EMBL" id="DS626929">
    <property type="protein sequence ID" value="EEC01065.1"/>
    <property type="molecule type" value="Genomic_DNA"/>
</dbReference>
<reference evidence="1 3" key="1">
    <citation type="submission" date="2008-03" db="EMBL/GenBank/DDBJ databases">
        <title>Annotation of Ixodes scapularis.</title>
        <authorList>
            <consortium name="Ixodes scapularis Genome Project Consortium"/>
            <person name="Caler E."/>
            <person name="Hannick L.I."/>
            <person name="Bidwell S."/>
            <person name="Joardar V."/>
            <person name="Thiagarajan M."/>
            <person name="Amedeo P."/>
            <person name="Galinsky K.J."/>
            <person name="Schobel S."/>
            <person name="Inman J."/>
            <person name="Hostetler J."/>
            <person name="Miller J."/>
            <person name="Hammond M."/>
            <person name="Megy K."/>
            <person name="Lawson D."/>
            <person name="Kodira C."/>
            <person name="Sutton G."/>
            <person name="Meyer J."/>
            <person name="Hill C.A."/>
            <person name="Birren B."/>
            <person name="Nene V."/>
            <person name="Collins F."/>
            <person name="Alarcon-Chaidez F."/>
            <person name="Wikel S."/>
            <person name="Strausberg R."/>
        </authorList>
    </citation>
    <scope>NUCLEOTIDE SEQUENCE [LARGE SCALE GENOMIC DNA]</scope>
    <source>
        <strain evidence="3">Wikel</strain>
        <strain evidence="1">Wikel colony</strain>
    </source>
</reference>
<sequence length="267" mass="30538">MVSLDRADLRVWDVRAERVVRHLAGLPQPRDLQMVDPFRALVLCDRELRVYSLDEGRLLVRLKGVMNQKMAYFGLHGRDYAVALSRNRMYVNMLSLDSGDLETTFKVGEDRFLNSLLVSANGKICVCGDETQKPFPLLVWDLSRRKLLYDLRIPHHEFLTRLSAISGDGHYVVCVCRAMRKAVKLFGKRDKLANLHRFLNSLLVSANGKICVCGDETQKPFPLLVWDLSRRKLLYDLRIPHHEFLTRLSAISGDGHYVVCVCRASPS</sequence>
<dbReference type="InParanoid" id="B7P393"/>
<dbReference type="SUPFAM" id="SSF50978">
    <property type="entry name" value="WD40 repeat-like"/>
    <property type="match status" value="1"/>
</dbReference>
<dbReference type="InterPro" id="IPR036322">
    <property type="entry name" value="WD40_repeat_dom_sf"/>
</dbReference>
<accession>B7P393</accession>
<proteinExistence type="evidence at protein level"/>
<keyword evidence="3" id="KW-1185">Reference proteome</keyword>
<dbReference type="Proteomes" id="UP000001555">
    <property type="component" value="Unassembled WGS sequence"/>
</dbReference>
<dbReference type="VEuPathDB" id="VectorBase:ISCI000696"/>
<evidence type="ECO:0007829" key="4">
    <source>
        <dbReference type="PeptideAtlas" id="B7P393"/>
    </source>
</evidence>
<dbReference type="VEuPathDB" id="VectorBase:ISCP_000687"/>
<dbReference type="EMBL" id="ABJB010097153">
    <property type="status" value="NOT_ANNOTATED_CDS"/>
    <property type="molecule type" value="Genomic_DNA"/>
</dbReference>
<evidence type="ECO:0000313" key="3">
    <source>
        <dbReference type="Proteomes" id="UP000001555"/>
    </source>
</evidence>
<dbReference type="EMBL" id="ABJB010246262">
    <property type="status" value="NOT_ANNOTATED_CDS"/>
    <property type="molecule type" value="Genomic_DNA"/>
</dbReference>
<dbReference type="OrthoDB" id="6134417at2759"/>
<dbReference type="PaxDb" id="6945-B7P393"/>
<protein>
    <submittedName>
        <fullName evidence="1 2">Uncharacterized protein</fullName>
    </submittedName>
</protein>